<keyword evidence="2" id="KW-1185">Reference proteome</keyword>
<reference evidence="1 2" key="1">
    <citation type="journal article" date="2007" name="Genome Res.">
        <title>Genome characteristics of facultatively symbiotic Frankia sp. strains reflect host range and host plant biogeography.</title>
        <authorList>
            <person name="Normand P."/>
            <person name="Lapierre P."/>
            <person name="Tisa L.S."/>
            <person name="Gogarten J.P."/>
            <person name="Alloisio N."/>
            <person name="Bagnarol E."/>
            <person name="Bassi C.A."/>
            <person name="Berry A.M."/>
            <person name="Bickhart D.M."/>
            <person name="Choisne N."/>
            <person name="Couloux A."/>
            <person name="Cournoyer B."/>
            <person name="Cruveiller S."/>
            <person name="Daubin V."/>
            <person name="Demange N."/>
            <person name="Francino M.P."/>
            <person name="Goltsman E."/>
            <person name="Huang Y."/>
            <person name="Kopp O.R."/>
            <person name="Labarre L."/>
            <person name="Lapidus A."/>
            <person name="Lavire C."/>
            <person name="Marechal J."/>
            <person name="Martinez M."/>
            <person name="Mastronunzio J.E."/>
            <person name="Mullin B.C."/>
            <person name="Niemann J."/>
            <person name="Pujic P."/>
            <person name="Rawnsley T."/>
            <person name="Rouy Z."/>
            <person name="Schenowitz C."/>
            <person name="Sellstedt A."/>
            <person name="Tavares F."/>
            <person name="Tomkins J.P."/>
            <person name="Vallenet D."/>
            <person name="Valverde C."/>
            <person name="Wall L.G."/>
            <person name="Wang Y."/>
            <person name="Medigue C."/>
            <person name="Benson D.R."/>
        </authorList>
    </citation>
    <scope>NUCLEOTIDE SEQUENCE [LARGE SCALE GENOMIC DNA]</scope>
    <source>
        <strain evidence="2">DSM 45986 / CECT 9034 / ACN14a</strain>
    </source>
</reference>
<name>Q0RTQ5_FRAAA</name>
<dbReference type="EMBL" id="CT573213">
    <property type="protein sequence ID" value="CAJ59043.1"/>
    <property type="molecule type" value="Genomic_DNA"/>
</dbReference>
<dbReference type="HOGENOM" id="CLU_896632_0_0_11"/>
<dbReference type="KEGG" id="fal:FRAAL0367"/>
<protein>
    <submittedName>
        <fullName evidence="1">Uncharacterized protein</fullName>
    </submittedName>
</protein>
<accession>Q0RTQ5</accession>
<evidence type="ECO:0000313" key="2">
    <source>
        <dbReference type="Proteomes" id="UP000000657"/>
    </source>
</evidence>
<evidence type="ECO:0000313" key="1">
    <source>
        <dbReference type="EMBL" id="CAJ59043.1"/>
    </source>
</evidence>
<dbReference type="eggNOG" id="ENOG5030GV3">
    <property type="taxonomic scope" value="Bacteria"/>
</dbReference>
<dbReference type="InterPro" id="IPR049749">
    <property type="entry name" value="SCO2521-like"/>
</dbReference>
<gene>
    <name evidence="1" type="ordered locus">FRAAL0367</name>
</gene>
<sequence length="335" mass="35602">MSDAGTGTGDGELALLVGEVRTALLRHSGAVSEPVAQEILDLVPAAAVRSATRPSARAVSPDIVEGVHCRLPSGTGRRVEGVGTVVSRAVIAGGRIAQASSRALVVPAAGTRRRGWAAYLARRGVIERIGRGSADDLSAGFLGPRRPGTIDLDAVAGRLLDRVQAAPALDGAVPLRAARTRFRFVIDLADRAETVTPAPPRFSLDDDNVRTLILDAPRGGPEALVTLCEDIACHDWLLTVVQGLVDTLDEAPGRVDRMARMARVSPAIEQLLHLWMPCAHLEPDLRWVWSALEGRPGFSRQWASIVDRIRNEQMGSILRAVTGDGWRNGSGAAAD</sequence>
<dbReference type="OrthoDB" id="3210171at2"/>
<organism evidence="1 2">
    <name type="scientific">Frankia alni (strain DSM 45986 / CECT 9034 / ACN14a)</name>
    <dbReference type="NCBI Taxonomy" id="326424"/>
    <lineage>
        <taxon>Bacteria</taxon>
        <taxon>Bacillati</taxon>
        <taxon>Actinomycetota</taxon>
        <taxon>Actinomycetes</taxon>
        <taxon>Frankiales</taxon>
        <taxon>Frankiaceae</taxon>
        <taxon>Frankia</taxon>
    </lineage>
</organism>
<dbReference type="Proteomes" id="UP000000657">
    <property type="component" value="Chromosome"/>
</dbReference>
<dbReference type="NCBIfam" id="NF040565">
    <property type="entry name" value="SCO2521_fam"/>
    <property type="match status" value="1"/>
</dbReference>
<dbReference type="AlphaFoldDB" id="Q0RTQ5"/>
<dbReference type="RefSeq" id="WP_011601624.1">
    <property type="nucleotide sequence ID" value="NC_008278.1"/>
</dbReference>
<dbReference type="STRING" id="326424.FRAAL0367"/>
<proteinExistence type="predicted"/>